<dbReference type="Proteomes" id="UP000256727">
    <property type="component" value="Unassembled WGS sequence"/>
</dbReference>
<dbReference type="PANTHER" id="PTHR46118">
    <property type="entry name" value="PROTEIN ABHD11"/>
    <property type="match status" value="1"/>
</dbReference>
<dbReference type="SUPFAM" id="SSF53474">
    <property type="entry name" value="alpha/beta-Hydrolases"/>
    <property type="match status" value="1"/>
</dbReference>
<keyword evidence="4" id="KW-1185">Reference proteome</keyword>
<dbReference type="InterPro" id="IPR000073">
    <property type="entry name" value="AB_hydrolase_1"/>
</dbReference>
<proteinExistence type="predicted"/>
<accession>A0A3D9LB40</accession>
<dbReference type="GO" id="GO:0052689">
    <property type="term" value="F:carboxylic ester hydrolase activity"/>
    <property type="evidence" value="ECO:0007669"/>
    <property type="project" value="TreeGrafter"/>
</dbReference>
<name>A0A3D9LB40_9MICC</name>
<dbReference type="InterPro" id="IPR029058">
    <property type="entry name" value="AB_hydrolase_fold"/>
</dbReference>
<dbReference type="PRINTS" id="PR00111">
    <property type="entry name" value="ABHYDROLASE"/>
</dbReference>
<dbReference type="OrthoDB" id="63519at2"/>
<dbReference type="AlphaFoldDB" id="A0A3D9LB40"/>
<gene>
    <name evidence="3" type="ORF">C8E99_1402</name>
</gene>
<sequence length="270" mass="29430">MSDLPASTLHTTRIGDAETARDSIVFLHGLFGRGKNFARIAKDLAPEYLSLLVDLPNHGESEWTDVVDYRQMADSVAETLRAGVAADGPVAVVGHSLGGKVAMVLALRHPDLVSRLIVVDIAPTQAGGAEGEFSHLLDSLAAVDLSAIERRSDADEALKDPIPWDTTRLFLLQNLRSGPDGYTWEPNLELLRTSLDTIGGFPDTGGAAFERPVLWVAGGRSDYIRDEYAATMRALFPKTHKVTIREAGHWVHSQAPEKFVEVLRGFLEHS</sequence>
<evidence type="ECO:0000313" key="3">
    <source>
        <dbReference type="EMBL" id="REE03589.1"/>
    </source>
</evidence>
<evidence type="ECO:0000313" key="4">
    <source>
        <dbReference type="Proteomes" id="UP000256727"/>
    </source>
</evidence>
<dbReference type="Pfam" id="PF00561">
    <property type="entry name" value="Abhydrolase_1"/>
    <property type="match status" value="1"/>
</dbReference>
<comment type="caution">
    <text evidence="3">The sequence shown here is derived from an EMBL/GenBank/DDBJ whole genome shotgun (WGS) entry which is preliminary data.</text>
</comment>
<keyword evidence="1" id="KW-0378">Hydrolase</keyword>
<dbReference type="Gene3D" id="3.40.50.1820">
    <property type="entry name" value="alpha/beta hydrolase"/>
    <property type="match status" value="1"/>
</dbReference>
<evidence type="ECO:0000259" key="2">
    <source>
        <dbReference type="Pfam" id="PF00561"/>
    </source>
</evidence>
<protein>
    <submittedName>
        <fullName evidence="3">Pimeloyl-ACP methyl ester carboxylesterase</fullName>
    </submittedName>
</protein>
<dbReference type="PRINTS" id="PR00412">
    <property type="entry name" value="EPOXHYDRLASE"/>
</dbReference>
<feature type="domain" description="AB hydrolase-1" evidence="2">
    <location>
        <begin position="23"/>
        <end position="255"/>
    </location>
</feature>
<organism evidence="3 4">
    <name type="scientific">Citricoccus muralis</name>
    <dbReference type="NCBI Taxonomy" id="169134"/>
    <lineage>
        <taxon>Bacteria</taxon>
        <taxon>Bacillati</taxon>
        <taxon>Actinomycetota</taxon>
        <taxon>Actinomycetes</taxon>
        <taxon>Micrococcales</taxon>
        <taxon>Micrococcaceae</taxon>
        <taxon>Citricoccus</taxon>
    </lineage>
</organism>
<dbReference type="RefSeq" id="WP_115931678.1">
    <property type="nucleotide sequence ID" value="NZ_QREH01000001.1"/>
</dbReference>
<dbReference type="EMBL" id="QREH01000001">
    <property type="protein sequence ID" value="REE03589.1"/>
    <property type="molecule type" value="Genomic_DNA"/>
</dbReference>
<evidence type="ECO:0000256" key="1">
    <source>
        <dbReference type="ARBA" id="ARBA00022801"/>
    </source>
</evidence>
<reference evidence="3 4" key="1">
    <citation type="submission" date="2018-07" db="EMBL/GenBank/DDBJ databases">
        <title>Sequencing the genomes of 1000 actinobacteria strains.</title>
        <authorList>
            <person name="Klenk H.-P."/>
        </authorList>
    </citation>
    <scope>NUCLEOTIDE SEQUENCE [LARGE SCALE GENOMIC DNA]</scope>
    <source>
        <strain evidence="3 4">DSM 14442</strain>
    </source>
</reference>
<dbReference type="PANTHER" id="PTHR46118:SF4">
    <property type="entry name" value="PROTEIN ABHD11"/>
    <property type="match status" value="1"/>
</dbReference>
<dbReference type="InterPro" id="IPR000639">
    <property type="entry name" value="Epox_hydrolase-like"/>
</dbReference>